<proteinExistence type="predicted"/>
<reference evidence="3" key="1">
    <citation type="journal article" date="2017" name="Front. Plant Sci.">
        <title>Climate Clever Clovers: New Paradigm to Reduce the Environmental Footprint of Ruminants by Breeding Low Methanogenic Forages Utilizing Haplotype Variation.</title>
        <authorList>
            <person name="Kaur P."/>
            <person name="Appels R."/>
            <person name="Bayer P.E."/>
            <person name="Keeble-Gagnere G."/>
            <person name="Wang J."/>
            <person name="Hirakawa H."/>
            <person name="Shirasawa K."/>
            <person name="Vercoe P."/>
            <person name="Stefanova K."/>
            <person name="Durmic Z."/>
            <person name="Nichols P."/>
            <person name="Revell C."/>
            <person name="Isobe S.N."/>
            <person name="Edwards D."/>
            <person name="Erskine W."/>
        </authorList>
    </citation>
    <scope>NUCLEOTIDE SEQUENCE [LARGE SCALE GENOMIC DNA]</scope>
    <source>
        <strain evidence="3">cv. Daliak</strain>
    </source>
</reference>
<evidence type="ECO:0000259" key="1">
    <source>
        <dbReference type="Pfam" id="PF13966"/>
    </source>
</evidence>
<accession>A0A2Z6MT42</accession>
<organism evidence="2 3">
    <name type="scientific">Trifolium subterraneum</name>
    <name type="common">Subterranean clover</name>
    <dbReference type="NCBI Taxonomy" id="3900"/>
    <lineage>
        <taxon>Eukaryota</taxon>
        <taxon>Viridiplantae</taxon>
        <taxon>Streptophyta</taxon>
        <taxon>Embryophyta</taxon>
        <taxon>Tracheophyta</taxon>
        <taxon>Spermatophyta</taxon>
        <taxon>Magnoliopsida</taxon>
        <taxon>eudicotyledons</taxon>
        <taxon>Gunneridae</taxon>
        <taxon>Pentapetalae</taxon>
        <taxon>rosids</taxon>
        <taxon>fabids</taxon>
        <taxon>Fabales</taxon>
        <taxon>Fabaceae</taxon>
        <taxon>Papilionoideae</taxon>
        <taxon>50 kb inversion clade</taxon>
        <taxon>NPAAA clade</taxon>
        <taxon>Hologalegina</taxon>
        <taxon>IRL clade</taxon>
        <taxon>Trifolieae</taxon>
        <taxon>Trifolium</taxon>
    </lineage>
</organism>
<dbReference type="OrthoDB" id="683646at2759"/>
<dbReference type="InterPro" id="IPR026960">
    <property type="entry name" value="RVT-Znf"/>
</dbReference>
<dbReference type="AlphaFoldDB" id="A0A2Z6MT42"/>
<evidence type="ECO:0000313" key="2">
    <source>
        <dbReference type="EMBL" id="GAU35286.1"/>
    </source>
</evidence>
<dbReference type="Pfam" id="PF13966">
    <property type="entry name" value="zf-RVT"/>
    <property type="match status" value="1"/>
</dbReference>
<name>A0A2Z6MT42_TRISU</name>
<dbReference type="Proteomes" id="UP000242715">
    <property type="component" value="Unassembled WGS sequence"/>
</dbReference>
<sequence length="170" mass="19217">MAEMFSLGWGKRRGDHSSDRRMWQPDLDDGYIFRGAYQLLTAQDVVLLDAATCLIWHYHVSLKVSIFAWRLLQDKLPTKANSITRGILPKADHLCVSGCGAVESAQHLFLSCSTFRSIWHLVSSWIGSSLVTAQTLSDHFVQFATTKPHIVQRLGKPFTSYVGQDQDFFL</sequence>
<protein>
    <recommendedName>
        <fullName evidence="1">Reverse transcriptase zinc-binding domain-containing protein</fullName>
    </recommendedName>
</protein>
<keyword evidence="3" id="KW-1185">Reference proteome</keyword>
<evidence type="ECO:0000313" key="3">
    <source>
        <dbReference type="Proteomes" id="UP000242715"/>
    </source>
</evidence>
<gene>
    <name evidence="2" type="ORF">TSUD_274880</name>
</gene>
<dbReference type="EMBL" id="DF973583">
    <property type="protein sequence ID" value="GAU35286.1"/>
    <property type="molecule type" value="Genomic_DNA"/>
</dbReference>
<feature type="domain" description="Reverse transcriptase zinc-binding" evidence="1">
    <location>
        <begin position="34"/>
        <end position="119"/>
    </location>
</feature>